<feature type="transmembrane region" description="Helical" evidence="1">
    <location>
        <begin position="101"/>
        <end position="124"/>
    </location>
</feature>
<evidence type="ECO:0000313" key="2">
    <source>
        <dbReference type="EMBL" id="CAD8689488.1"/>
    </source>
</evidence>
<protein>
    <submittedName>
        <fullName evidence="2">Uncharacterized protein</fullName>
    </submittedName>
</protein>
<name>A0A7S0RWP3_9CHLO</name>
<evidence type="ECO:0000256" key="1">
    <source>
        <dbReference type="SAM" id="Phobius"/>
    </source>
</evidence>
<dbReference type="EMBL" id="HBFB01025944">
    <property type="protein sequence ID" value="CAD8689488.1"/>
    <property type="molecule type" value="Transcribed_RNA"/>
</dbReference>
<proteinExistence type="predicted"/>
<dbReference type="AlphaFoldDB" id="A0A7S0RWP3"/>
<keyword evidence="1" id="KW-0812">Transmembrane</keyword>
<organism evidence="2">
    <name type="scientific">Chlamydomonas leiostraca</name>
    <dbReference type="NCBI Taxonomy" id="1034604"/>
    <lineage>
        <taxon>Eukaryota</taxon>
        <taxon>Viridiplantae</taxon>
        <taxon>Chlorophyta</taxon>
        <taxon>core chlorophytes</taxon>
        <taxon>Chlorophyceae</taxon>
        <taxon>CS clade</taxon>
        <taxon>Chlamydomonadales</taxon>
        <taxon>Chlamydomonadaceae</taxon>
        <taxon>Chlamydomonas</taxon>
    </lineage>
</organism>
<sequence length="151" mass="16364">MGVTATAGAKAFSHTFSLALTLAVLTNLTQYTWHKVADKAGTHWQRHGPVWLLAVATPLLCADLMRHCLQDAGIWPAPGSSMYRDDCDEVAGLKGLRCLTLVGWIFSILCTYSGFIMMVTAVVWSANLHGKIHAAWSQISIASGRRTPLPA</sequence>
<reference evidence="2" key="1">
    <citation type="submission" date="2021-01" db="EMBL/GenBank/DDBJ databases">
        <authorList>
            <person name="Corre E."/>
            <person name="Pelletier E."/>
            <person name="Niang G."/>
            <person name="Scheremetjew M."/>
            <person name="Finn R."/>
            <person name="Kale V."/>
            <person name="Holt S."/>
            <person name="Cochrane G."/>
            <person name="Meng A."/>
            <person name="Brown T."/>
            <person name="Cohen L."/>
        </authorList>
    </citation>
    <scope>NUCLEOTIDE SEQUENCE</scope>
    <source>
        <strain evidence="2">SAG 11-49</strain>
    </source>
</reference>
<keyword evidence="1" id="KW-1133">Transmembrane helix</keyword>
<accession>A0A7S0RWP3</accession>
<gene>
    <name evidence="2" type="ORF">CLEI1391_LOCUS14518</name>
</gene>
<keyword evidence="1" id="KW-0472">Membrane</keyword>